<organism evidence="8 9">
    <name type="scientific">Dietzia lutea</name>
    <dbReference type="NCBI Taxonomy" id="546160"/>
    <lineage>
        <taxon>Bacteria</taxon>
        <taxon>Bacillati</taxon>
        <taxon>Actinomycetota</taxon>
        <taxon>Actinomycetes</taxon>
        <taxon>Mycobacteriales</taxon>
        <taxon>Dietziaceae</taxon>
        <taxon>Dietzia</taxon>
    </lineage>
</organism>
<dbReference type="Pfam" id="PF12823">
    <property type="entry name" value="DUF3817"/>
    <property type="match status" value="1"/>
</dbReference>
<dbReference type="PANTHER" id="PTHR40077:SF1">
    <property type="entry name" value="MEMBRANE PROTEIN"/>
    <property type="match status" value="1"/>
</dbReference>
<evidence type="ECO:0000256" key="5">
    <source>
        <dbReference type="ARBA" id="ARBA00023136"/>
    </source>
</evidence>
<dbReference type="KEGG" id="dlu:A6035_07340"/>
<keyword evidence="4 6" id="KW-1133">Transmembrane helix</keyword>
<keyword evidence="9" id="KW-1185">Reference proteome</keyword>
<keyword evidence="5 6" id="KW-0472">Membrane</keyword>
<reference evidence="8 9" key="1">
    <citation type="submission" date="2016-04" db="EMBL/GenBank/DDBJ databases">
        <title>Complete genome sequence of Dietzia lutea YIM 80766T, a strain isolated from desert soil in Egypt.</title>
        <authorList>
            <person name="Zhao J."/>
            <person name="Hu B."/>
            <person name="Geng S."/>
            <person name="Nie Y."/>
            <person name="Tang Y."/>
        </authorList>
    </citation>
    <scope>NUCLEOTIDE SEQUENCE [LARGE SCALE GENOMIC DNA]</scope>
    <source>
        <strain evidence="8 9">YIM 80766</strain>
    </source>
</reference>
<name>A0A2S1R6U5_9ACTN</name>
<keyword evidence="2" id="KW-1003">Cell membrane</keyword>
<protein>
    <recommendedName>
        <fullName evidence="7">DUF3817 domain-containing protein</fullName>
    </recommendedName>
</protein>
<gene>
    <name evidence="8" type="ORF">A6035_07340</name>
</gene>
<dbReference type="Proteomes" id="UP000244928">
    <property type="component" value="Chromosome"/>
</dbReference>
<evidence type="ECO:0000313" key="9">
    <source>
        <dbReference type="Proteomes" id="UP000244928"/>
    </source>
</evidence>
<accession>A0A2S1R6U5</accession>
<evidence type="ECO:0000256" key="1">
    <source>
        <dbReference type="ARBA" id="ARBA00004651"/>
    </source>
</evidence>
<evidence type="ECO:0000256" key="2">
    <source>
        <dbReference type="ARBA" id="ARBA00022475"/>
    </source>
</evidence>
<dbReference type="AlphaFoldDB" id="A0A2S1R6U5"/>
<dbReference type="PANTHER" id="PTHR40077">
    <property type="entry name" value="MEMBRANE PROTEIN-RELATED"/>
    <property type="match status" value="1"/>
</dbReference>
<evidence type="ECO:0000256" key="6">
    <source>
        <dbReference type="SAM" id="Phobius"/>
    </source>
</evidence>
<feature type="transmembrane region" description="Helical" evidence="6">
    <location>
        <begin position="53"/>
        <end position="72"/>
    </location>
</feature>
<evidence type="ECO:0000313" key="8">
    <source>
        <dbReference type="EMBL" id="AWH92003.1"/>
    </source>
</evidence>
<dbReference type="GO" id="GO:0005886">
    <property type="term" value="C:plasma membrane"/>
    <property type="evidence" value="ECO:0007669"/>
    <property type="project" value="UniProtKB-SubCell"/>
</dbReference>
<evidence type="ECO:0000259" key="7">
    <source>
        <dbReference type="Pfam" id="PF12823"/>
    </source>
</evidence>
<comment type="subcellular location">
    <subcellularLocation>
        <location evidence="1">Cell membrane</location>
        <topology evidence="1">Multi-pass membrane protein</topology>
    </subcellularLocation>
</comment>
<dbReference type="EMBL" id="CP015449">
    <property type="protein sequence ID" value="AWH92003.1"/>
    <property type="molecule type" value="Genomic_DNA"/>
</dbReference>
<feature type="transmembrane region" description="Helical" evidence="6">
    <location>
        <begin position="138"/>
        <end position="158"/>
    </location>
</feature>
<feature type="domain" description="DUF3817" evidence="7">
    <location>
        <begin position="20"/>
        <end position="105"/>
    </location>
</feature>
<feature type="transmembrane region" description="Helical" evidence="6">
    <location>
        <begin position="20"/>
        <end position="41"/>
    </location>
</feature>
<feature type="transmembrane region" description="Helical" evidence="6">
    <location>
        <begin position="78"/>
        <end position="97"/>
    </location>
</feature>
<dbReference type="NCBIfam" id="TIGR03954">
    <property type="entry name" value="integ_memb_HG"/>
    <property type="match status" value="1"/>
</dbReference>
<keyword evidence="3 6" id="KW-0812">Transmembrane</keyword>
<dbReference type="InterPro" id="IPR023845">
    <property type="entry name" value="DUF3817_TM"/>
</dbReference>
<evidence type="ECO:0000256" key="4">
    <source>
        <dbReference type="ARBA" id="ARBA00022989"/>
    </source>
</evidence>
<evidence type="ECO:0000256" key="3">
    <source>
        <dbReference type="ARBA" id="ARBA00022692"/>
    </source>
</evidence>
<proteinExistence type="predicted"/>
<sequence>MSDEPPPPDDWRPAVTPRVLYKRLALAEVVTWTLLILGMIGKYGFGQDWATSVGGGIHGFVFLCYVVATLAVWTDKRWSAGTGILGLVSAVIPYATVPFERSVERRGLLEGPWRLGPGGERPGGPADRVLSFALRSPVVALLVTLIVVAIVFSLLVTAGPPTEWFS</sequence>